<evidence type="ECO:0000313" key="8">
    <source>
        <dbReference type="EMBL" id="WNG44255.1"/>
    </source>
</evidence>
<evidence type="ECO:0000313" key="9">
    <source>
        <dbReference type="Proteomes" id="UP001611383"/>
    </source>
</evidence>
<dbReference type="SMART" id="SM00220">
    <property type="entry name" value="S_TKc"/>
    <property type="match status" value="1"/>
</dbReference>
<name>A0ABY9WKW5_9BACT</name>
<feature type="compositionally biased region" description="Basic and acidic residues" evidence="6">
    <location>
        <begin position="672"/>
        <end position="682"/>
    </location>
</feature>
<evidence type="ECO:0000256" key="1">
    <source>
        <dbReference type="ARBA" id="ARBA00022679"/>
    </source>
</evidence>
<dbReference type="PANTHER" id="PTHR43289">
    <property type="entry name" value="MITOGEN-ACTIVATED PROTEIN KINASE KINASE KINASE 20-RELATED"/>
    <property type="match status" value="1"/>
</dbReference>
<dbReference type="InterPro" id="IPR017441">
    <property type="entry name" value="Protein_kinase_ATP_BS"/>
</dbReference>
<feature type="compositionally biased region" description="Pro residues" evidence="6">
    <location>
        <begin position="623"/>
        <end position="637"/>
    </location>
</feature>
<evidence type="ECO:0000256" key="6">
    <source>
        <dbReference type="SAM" id="MobiDB-lite"/>
    </source>
</evidence>
<feature type="region of interest" description="Disordered" evidence="6">
    <location>
        <begin position="603"/>
        <end position="693"/>
    </location>
</feature>
<evidence type="ECO:0000259" key="7">
    <source>
        <dbReference type="PROSITE" id="PS50011"/>
    </source>
</evidence>
<evidence type="ECO:0000256" key="2">
    <source>
        <dbReference type="ARBA" id="ARBA00022741"/>
    </source>
</evidence>
<feature type="domain" description="Protein kinase" evidence="7">
    <location>
        <begin position="175"/>
        <end position="440"/>
    </location>
</feature>
<dbReference type="Pfam" id="PF00069">
    <property type="entry name" value="Pkinase"/>
    <property type="match status" value="1"/>
</dbReference>
<feature type="region of interest" description="Disordered" evidence="6">
    <location>
        <begin position="69"/>
        <end position="88"/>
    </location>
</feature>
<feature type="binding site" evidence="5">
    <location>
        <position position="204"/>
    </location>
    <ligand>
        <name>ATP</name>
        <dbReference type="ChEBI" id="CHEBI:30616"/>
    </ligand>
</feature>
<dbReference type="SUPFAM" id="SSF56112">
    <property type="entry name" value="Protein kinase-like (PK-like)"/>
    <property type="match status" value="1"/>
</dbReference>
<evidence type="ECO:0000256" key="4">
    <source>
        <dbReference type="ARBA" id="ARBA00022840"/>
    </source>
</evidence>
<dbReference type="InterPro" id="IPR000719">
    <property type="entry name" value="Prot_kinase_dom"/>
</dbReference>
<gene>
    <name evidence="8" type="ORF">F0U60_09150</name>
</gene>
<sequence length="759" mass="80258">MLVKNSPRAVSWGVASWLFLRSSHAQSRVAPVSMLASRLVLMEKGGQAIFVSEAAVAGSSGTYLWETLPGKSATSSGRRPRGGAGDLPEGGGLDCAIEMIVQRPCRTCGGAIPEGLSECPRDGTAVELVSYSEDKTVVRAALTASEEEELSAPEQSEWESTVRKDILVGQRLGEYVVRRRIGSGGMGVVYEGEHPVIGRKVAIKIIRPDSSEGIRSRELVSEARATSAIRHRGIIDIFGFGTLPGIGQYLVMEFLNGRPLDEVIMDRAPMPPAEVIQLITEVLGALSAAHAVGVIHRDLKPGNIFVVLESNGSEYVKVLDFGLAKQGAAPHSATPQTRASMIVGTPEYMAPEQACGQPVSPRTDLYAVGIILFEMLTGTLPFRGDSPMHVAIQQVQAQPPAPSSFVDGLPPELEALVLRLLSKEPEQRPASADAVARELKSIARTLAVEMTQLSGFARHVPEFELPTRPRARQEAPGVVPQRGAPTARPAATPAPQTVTAPQTMTDAPPVAPARPVASARPQAPRPQTARPAAPARPQAAAPRPPSPADTDRLRGTVRDAQVPDTSELAPAPRSKLGMKLLLPVGLAAVFLGVGVGVVVHKGDSGPTPVPLQEPQAGTGLRPIPVPAPTPATPPEPQTPTRTETPPPSAQVVASTPDEAPPSQKTGSGLPQEQKDSTPEGKRRSPPSGPGSFQLVSACWREVYIDGTLRGRAPMKPISLPSGVHDLELINNPNIQDHRVRITIRAGETSEYSAPCKPTG</sequence>
<dbReference type="CDD" id="cd14014">
    <property type="entry name" value="STKc_PknB_like"/>
    <property type="match status" value="1"/>
</dbReference>
<feature type="compositionally biased region" description="Basic and acidic residues" evidence="6">
    <location>
        <begin position="464"/>
        <end position="473"/>
    </location>
</feature>
<dbReference type="GO" id="GO:0016301">
    <property type="term" value="F:kinase activity"/>
    <property type="evidence" value="ECO:0007669"/>
    <property type="project" value="UniProtKB-KW"/>
</dbReference>
<dbReference type="EMBL" id="CP043494">
    <property type="protein sequence ID" value="WNG44255.1"/>
    <property type="molecule type" value="Genomic_DNA"/>
</dbReference>
<dbReference type="Gene3D" id="3.30.200.20">
    <property type="entry name" value="Phosphorylase Kinase, domain 1"/>
    <property type="match status" value="1"/>
</dbReference>
<dbReference type="PROSITE" id="PS00107">
    <property type="entry name" value="PROTEIN_KINASE_ATP"/>
    <property type="match status" value="1"/>
</dbReference>
<feature type="region of interest" description="Disordered" evidence="6">
    <location>
        <begin position="464"/>
        <end position="571"/>
    </location>
</feature>
<evidence type="ECO:0000256" key="5">
    <source>
        <dbReference type="PROSITE-ProRule" id="PRU10141"/>
    </source>
</evidence>
<dbReference type="PANTHER" id="PTHR43289:SF6">
    <property type="entry name" value="SERINE_THREONINE-PROTEIN KINASE NEKL-3"/>
    <property type="match status" value="1"/>
</dbReference>
<dbReference type="InterPro" id="IPR008271">
    <property type="entry name" value="Ser/Thr_kinase_AS"/>
</dbReference>
<dbReference type="Gene3D" id="1.10.510.10">
    <property type="entry name" value="Transferase(Phosphotransferase) domain 1"/>
    <property type="match status" value="1"/>
</dbReference>
<dbReference type="PROSITE" id="PS50011">
    <property type="entry name" value="PROTEIN_KINASE_DOM"/>
    <property type="match status" value="1"/>
</dbReference>
<feature type="compositionally biased region" description="Low complexity" evidence="6">
    <location>
        <begin position="480"/>
        <end position="541"/>
    </location>
</feature>
<dbReference type="PROSITE" id="PS00108">
    <property type="entry name" value="PROTEIN_KINASE_ST"/>
    <property type="match status" value="1"/>
</dbReference>
<evidence type="ECO:0000256" key="3">
    <source>
        <dbReference type="ARBA" id="ARBA00022777"/>
    </source>
</evidence>
<keyword evidence="9" id="KW-1185">Reference proteome</keyword>
<proteinExistence type="predicted"/>
<keyword evidence="2 5" id="KW-0547">Nucleotide-binding</keyword>
<keyword evidence="3 8" id="KW-0418">Kinase</keyword>
<keyword evidence="1" id="KW-0808">Transferase</keyword>
<accession>A0ABY9WKW5</accession>
<dbReference type="InterPro" id="IPR011009">
    <property type="entry name" value="Kinase-like_dom_sf"/>
</dbReference>
<organism evidence="8 9">
    <name type="scientific">Archangium minus</name>
    <dbReference type="NCBI Taxonomy" id="83450"/>
    <lineage>
        <taxon>Bacteria</taxon>
        <taxon>Pseudomonadati</taxon>
        <taxon>Myxococcota</taxon>
        <taxon>Myxococcia</taxon>
        <taxon>Myxococcales</taxon>
        <taxon>Cystobacterineae</taxon>
        <taxon>Archangiaceae</taxon>
        <taxon>Archangium</taxon>
    </lineage>
</organism>
<keyword evidence="4 5" id="KW-0067">ATP-binding</keyword>
<dbReference type="Proteomes" id="UP001611383">
    <property type="component" value="Chromosome"/>
</dbReference>
<protein>
    <submittedName>
        <fullName evidence="8">Protein kinase</fullName>
    </submittedName>
</protein>
<reference evidence="8 9" key="1">
    <citation type="submission" date="2019-08" db="EMBL/GenBank/DDBJ databases">
        <title>Archangium and Cystobacter genomes.</title>
        <authorList>
            <person name="Chen I.-C.K."/>
            <person name="Wielgoss S."/>
        </authorList>
    </citation>
    <scope>NUCLEOTIDE SEQUENCE [LARGE SCALE GENOMIC DNA]</scope>
    <source>
        <strain evidence="8 9">Cbm 6</strain>
    </source>
</reference>